<proteinExistence type="predicted"/>
<evidence type="ECO:0000313" key="2">
    <source>
        <dbReference type="EMBL" id="WIX06768.1"/>
    </source>
</evidence>
<feature type="chain" id="PRO_5042540499" evidence="1">
    <location>
        <begin position="27"/>
        <end position="152"/>
    </location>
</feature>
<dbReference type="AlphaFoldDB" id="A0AAJ6KN60"/>
<dbReference type="EMBL" id="CP127225">
    <property type="protein sequence ID" value="WIX06768.1"/>
    <property type="molecule type" value="Genomic_DNA"/>
</dbReference>
<reference evidence="2 3" key="1">
    <citation type="submission" date="2023-05" db="EMBL/GenBank/DDBJ databases">
        <title>Complete Genome Resource of Xanthomonas oryzae pv. leersiae Strain YNJC Isolated From Plateau Japonica Rice in Southwest China.</title>
        <authorList>
            <person name="Aa X."/>
            <person name="Mei L."/>
            <person name="Liu P."/>
            <person name="Yang Y."/>
            <person name="Tang C."/>
            <person name="Zhang F."/>
            <person name="Dong C."/>
            <person name="Wang B."/>
            <person name="Chen X."/>
            <person name="Dai L."/>
        </authorList>
    </citation>
    <scope>NUCLEOTIDE SEQUENCE [LARGE SCALE GENOMIC DNA]</scope>
    <source>
        <strain evidence="2 3">YNJC</strain>
    </source>
</reference>
<dbReference type="Proteomes" id="UP001228059">
    <property type="component" value="Chromosome"/>
</dbReference>
<evidence type="ECO:0000256" key="1">
    <source>
        <dbReference type="SAM" id="SignalP"/>
    </source>
</evidence>
<accession>A0AAJ6KN60</accession>
<sequence>MRTDQNRKSYITAAGTLLNCVLSVGAAAQEASDAVPSSTAESSRVVAAHIEPDLQRFVDQQPRLPDQAQHILVRVRPAPRTGIVWIDLDAGYLPKAAGVFGEDFGEAFRAVENAGYALIGDSVRFKYIKVRIGGRDLNQIYPPEHRRKHPAA</sequence>
<protein>
    <submittedName>
        <fullName evidence="2">Uncharacterized protein</fullName>
    </submittedName>
</protein>
<keyword evidence="1" id="KW-0732">Signal</keyword>
<feature type="signal peptide" evidence="1">
    <location>
        <begin position="1"/>
        <end position="26"/>
    </location>
</feature>
<organism evidence="2 3">
    <name type="scientific">Xanthomonas oryzae pv. leersiae</name>
    <dbReference type="NCBI Taxonomy" id="3112258"/>
    <lineage>
        <taxon>Bacteria</taxon>
        <taxon>Pseudomonadati</taxon>
        <taxon>Pseudomonadota</taxon>
        <taxon>Gammaproteobacteria</taxon>
        <taxon>Lysobacterales</taxon>
        <taxon>Lysobacteraceae</taxon>
        <taxon>Xanthomonas</taxon>
    </lineage>
</organism>
<evidence type="ECO:0000313" key="3">
    <source>
        <dbReference type="Proteomes" id="UP001228059"/>
    </source>
</evidence>
<name>A0AAJ6KN60_9XANT</name>
<gene>
    <name evidence="2" type="ORF">QN060_00605</name>
</gene>
<dbReference type="RefSeq" id="WP_053503685.1">
    <property type="nucleotide sequence ID" value="NZ_CP127225.1"/>
</dbReference>